<feature type="transmembrane region" description="Helical" evidence="6">
    <location>
        <begin position="523"/>
        <end position="545"/>
    </location>
</feature>
<evidence type="ECO:0000256" key="1">
    <source>
        <dbReference type="ARBA" id="ARBA00004141"/>
    </source>
</evidence>
<dbReference type="GO" id="GO:0022857">
    <property type="term" value="F:transmembrane transporter activity"/>
    <property type="evidence" value="ECO:0007669"/>
    <property type="project" value="InterPro"/>
</dbReference>
<evidence type="ECO:0000256" key="3">
    <source>
        <dbReference type="ARBA" id="ARBA00022989"/>
    </source>
</evidence>
<evidence type="ECO:0000256" key="2">
    <source>
        <dbReference type="ARBA" id="ARBA00022692"/>
    </source>
</evidence>
<dbReference type="PANTHER" id="PTHR23502">
    <property type="entry name" value="MAJOR FACILITATOR SUPERFAMILY"/>
    <property type="match status" value="1"/>
</dbReference>
<name>A0A2V5HGP2_ASPV1</name>
<dbReference type="Proteomes" id="UP000249829">
    <property type="component" value="Unassembled WGS sequence"/>
</dbReference>
<feature type="transmembrane region" description="Helical" evidence="6">
    <location>
        <begin position="422"/>
        <end position="443"/>
    </location>
</feature>
<keyword evidence="9" id="KW-1185">Reference proteome</keyword>
<evidence type="ECO:0000313" key="8">
    <source>
        <dbReference type="EMBL" id="PYI21672.1"/>
    </source>
</evidence>
<evidence type="ECO:0000256" key="5">
    <source>
        <dbReference type="SAM" id="MobiDB-lite"/>
    </source>
</evidence>
<feature type="transmembrane region" description="Helical" evidence="6">
    <location>
        <begin position="243"/>
        <end position="265"/>
    </location>
</feature>
<dbReference type="CDD" id="cd17323">
    <property type="entry name" value="MFS_Tpo1_MDR_like"/>
    <property type="match status" value="1"/>
</dbReference>
<reference evidence="8 9" key="1">
    <citation type="submission" date="2018-02" db="EMBL/GenBank/DDBJ databases">
        <title>The genomes of Aspergillus section Nigri reveals drivers in fungal speciation.</title>
        <authorList>
            <consortium name="DOE Joint Genome Institute"/>
            <person name="Vesth T.C."/>
            <person name="Nybo J."/>
            <person name="Theobald S."/>
            <person name="Brandl J."/>
            <person name="Frisvad J.C."/>
            <person name="Nielsen K.F."/>
            <person name="Lyhne E.K."/>
            <person name="Kogle M.E."/>
            <person name="Kuo A."/>
            <person name="Riley R."/>
            <person name="Clum A."/>
            <person name="Nolan M."/>
            <person name="Lipzen A."/>
            <person name="Salamov A."/>
            <person name="Henrissat B."/>
            <person name="Wiebenga A."/>
            <person name="De vries R.P."/>
            <person name="Grigoriev I.V."/>
            <person name="Mortensen U.H."/>
            <person name="Andersen M.R."/>
            <person name="Baker S.E."/>
        </authorList>
    </citation>
    <scope>NUCLEOTIDE SEQUENCE [LARGE SCALE GENOMIC DNA]</scope>
    <source>
        <strain evidence="8 9">CBS 115571</strain>
    </source>
</reference>
<dbReference type="FunFam" id="1.20.1250.20:FF:000011">
    <property type="entry name" value="MFS multidrug transporter, putative"/>
    <property type="match status" value="1"/>
</dbReference>
<dbReference type="InterPro" id="IPR011701">
    <property type="entry name" value="MFS"/>
</dbReference>
<keyword evidence="2 6" id="KW-0812">Transmembrane</keyword>
<feature type="compositionally biased region" description="Basic and acidic residues" evidence="5">
    <location>
        <begin position="115"/>
        <end position="126"/>
    </location>
</feature>
<evidence type="ECO:0000313" key="9">
    <source>
        <dbReference type="Proteomes" id="UP000249829"/>
    </source>
</evidence>
<gene>
    <name evidence="8" type="ORF">BO99DRAFT_430493</name>
</gene>
<sequence length="593" mass="64905">MSKLAAPSESSRSTRSRSSSSSSSTEPGTQSQRPYRLGSFRRSSSRHSTAQIDRVHSGKHLDDQSVYHSDHALETDSDEDGEKSADPVVEVRGGIVNERDRDLEAAAPPPAPALEKSRTARSENDPKLVTWNGPEDPDNPKNWPMKKKWAAVVTVSCFTFISPVSSSMVAPALTAIGSDFNITDEVTLSMTLSVFVLAYAVGPLILGPLSEIYGRVIVLQLANLFYLVFNICCGFSKNKAQMIVFRFLAGLGGSAPLAIGGGVLSDCFKPEERGKSVAIYSLAPLLGPAVGPIAGGFIAENTTWRWVFYATSIADAMIQIAGLFFLRETYAPVILRKRAQRLRKETSDEAYQTEHERANRTLGEVMRSALMRPFRLLGTQPIVQLLALYLAYIYGTMYLVLATFPTLWTSPEYYHESTGIGGLNYISLGLGFWLGSQLCAPLNDRIYRRLKARSGGVGQPEFRVPLLYLGAVLVPAGLFIYGWTAETHRHWIAPNIGAMLYGLGNIITFQCVQTYIVDSYTRFAASALAAVACMRSLAGFGFPLFASYMYQALGYGWGNSLLAFVSIGLGIPAPLLLWRFGERLRKMSPYAAG</sequence>
<accession>A0A2V5HGP2</accession>
<dbReference type="InterPro" id="IPR020846">
    <property type="entry name" value="MFS_dom"/>
</dbReference>
<keyword evidence="4 6" id="KW-0472">Membrane</keyword>
<feature type="domain" description="Major facilitator superfamily (MFS) profile" evidence="7">
    <location>
        <begin position="151"/>
        <end position="585"/>
    </location>
</feature>
<evidence type="ECO:0000256" key="6">
    <source>
        <dbReference type="SAM" id="Phobius"/>
    </source>
</evidence>
<dbReference type="STRING" id="1450538.A0A2V5HGP2"/>
<dbReference type="EMBL" id="KZ825115">
    <property type="protein sequence ID" value="PYI21672.1"/>
    <property type="molecule type" value="Genomic_DNA"/>
</dbReference>
<proteinExistence type="predicted"/>
<evidence type="ECO:0000259" key="7">
    <source>
        <dbReference type="PROSITE" id="PS50850"/>
    </source>
</evidence>
<dbReference type="OMA" id="YIYGIMY"/>
<feature type="transmembrane region" description="Helical" evidence="6">
    <location>
        <begin position="464"/>
        <end position="484"/>
    </location>
</feature>
<dbReference type="InterPro" id="IPR036259">
    <property type="entry name" value="MFS_trans_sf"/>
</dbReference>
<feature type="transmembrane region" description="Helical" evidence="6">
    <location>
        <begin position="149"/>
        <end position="176"/>
    </location>
</feature>
<dbReference type="AlphaFoldDB" id="A0A2V5HGP2"/>
<dbReference type="PANTHER" id="PTHR23502:SF60">
    <property type="entry name" value="MAJOR FACILITATOR SUPERFAMILY (MFS) PROFILE DOMAIN-CONTAINING PROTEIN-RELATED"/>
    <property type="match status" value="1"/>
</dbReference>
<feature type="transmembrane region" description="Helical" evidence="6">
    <location>
        <begin position="557"/>
        <end position="578"/>
    </location>
</feature>
<keyword evidence="3 6" id="KW-1133">Transmembrane helix</keyword>
<evidence type="ECO:0000256" key="4">
    <source>
        <dbReference type="ARBA" id="ARBA00023136"/>
    </source>
</evidence>
<feature type="compositionally biased region" description="Basic and acidic residues" evidence="5">
    <location>
        <begin position="53"/>
        <end position="74"/>
    </location>
</feature>
<comment type="subcellular location">
    <subcellularLocation>
        <location evidence="1">Membrane</location>
        <topology evidence="1">Multi-pass membrane protein</topology>
    </subcellularLocation>
</comment>
<feature type="transmembrane region" description="Helical" evidence="6">
    <location>
        <begin position="188"/>
        <end position="209"/>
    </location>
</feature>
<feature type="compositionally biased region" description="Low complexity" evidence="5">
    <location>
        <begin position="8"/>
        <end position="26"/>
    </location>
</feature>
<feature type="transmembrane region" description="Helical" evidence="6">
    <location>
        <begin position="216"/>
        <end position="237"/>
    </location>
</feature>
<feature type="transmembrane region" description="Helical" evidence="6">
    <location>
        <begin position="382"/>
        <end position="402"/>
    </location>
</feature>
<dbReference type="PROSITE" id="PS50850">
    <property type="entry name" value="MFS"/>
    <property type="match status" value="1"/>
</dbReference>
<feature type="transmembrane region" description="Helical" evidence="6">
    <location>
        <begin position="277"/>
        <end position="298"/>
    </location>
</feature>
<dbReference type="Gene3D" id="1.20.1250.20">
    <property type="entry name" value="MFS general substrate transporter like domains"/>
    <property type="match status" value="1"/>
</dbReference>
<feature type="transmembrane region" description="Helical" evidence="6">
    <location>
        <begin position="304"/>
        <end position="326"/>
    </location>
</feature>
<dbReference type="Pfam" id="PF07690">
    <property type="entry name" value="MFS_1"/>
    <property type="match status" value="1"/>
</dbReference>
<feature type="region of interest" description="Disordered" evidence="5">
    <location>
        <begin position="1"/>
        <end position="142"/>
    </location>
</feature>
<dbReference type="SUPFAM" id="SSF103473">
    <property type="entry name" value="MFS general substrate transporter"/>
    <property type="match status" value="1"/>
</dbReference>
<dbReference type="GO" id="GO:0016020">
    <property type="term" value="C:membrane"/>
    <property type="evidence" value="ECO:0007669"/>
    <property type="project" value="UniProtKB-SubCell"/>
</dbReference>
<feature type="transmembrane region" description="Helical" evidence="6">
    <location>
        <begin position="496"/>
        <end position="516"/>
    </location>
</feature>
<organism evidence="8 9">
    <name type="scientific">Aspergillus violaceofuscus (strain CBS 115571)</name>
    <dbReference type="NCBI Taxonomy" id="1450538"/>
    <lineage>
        <taxon>Eukaryota</taxon>
        <taxon>Fungi</taxon>
        <taxon>Dikarya</taxon>
        <taxon>Ascomycota</taxon>
        <taxon>Pezizomycotina</taxon>
        <taxon>Eurotiomycetes</taxon>
        <taxon>Eurotiomycetidae</taxon>
        <taxon>Eurotiales</taxon>
        <taxon>Aspergillaceae</taxon>
        <taxon>Aspergillus</taxon>
    </lineage>
</organism>
<protein>
    <submittedName>
        <fullName evidence="8">MFS general substrate transporter</fullName>
    </submittedName>
</protein>